<proteinExistence type="predicted"/>
<accession>A0A495E6E8</accession>
<dbReference type="AlphaFoldDB" id="A0A495E6E8"/>
<dbReference type="InterPro" id="IPR029069">
    <property type="entry name" value="HotDog_dom_sf"/>
</dbReference>
<protein>
    <submittedName>
        <fullName evidence="2">Acyl-CoA thioester hydrolase</fullName>
    </submittedName>
</protein>
<feature type="region of interest" description="Disordered" evidence="1">
    <location>
        <begin position="1"/>
        <end position="29"/>
    </location>
</feature>
<evidence type="ECO:0000256" key="1">
    <source>
        <dbReference type="SAM" id="MobiDB-lite"/>
    </source>
</evidence>
<dbReference type="Proteomes" id="UP000276055">
    <property type="component" value="Unassembled WGS sequence"/>
</dbReference>
<dbReference type="CDD" id="cd00586">
    <property type="entry name" value="4HBT"/>
    <property type="match status" value="1"/>
</dbReference>
<gene>
    <name evidence="2" type="ORF">C8D78_3887</name>
</gene>
<dbReference type="Gene3D" id="3.10.129.10">
    <property type="entry name" value="Hotdog Thioesterase"/>
    <property type="match status" value="1"/>
</dbReference>
<sequence length="181" mass="19769">MAGEGQAAETSGTERPPTEGVGTEGVGPAGRRLEVEVPMRWGDMDAYGHINNVQIVRILEEARIAAFGPPRGPGLPGTEPLVSLFNDIPEGTLALVVEHKIRYVRTLEYRNVPAVVQLWIGAVKGASFDIHYLVQDPVTREDCVRATSHLAFVDEATGRVLRLTGEQKERLAPYTRVHPVP</sequence>
<comment type="caution">
    <text evidence="2">The sequence shown here is derived from an EMBL/GenBank/DDBJ whole genome shotgun (WGS) entry which is preliminary data.</text>
</comment>
<keyword evidence="2" id="KW-0378">Hydrolase</keyword>
<dbReference type="PANTHER" id="PTHR31793">
    <property type="entry name" value="4-HYDROXYBENZOYL-COA THIOESTERASE FAMILY MEMBER"/>
    <property type="match status" value="1"/>
</dbReference>
<organism evidence="2 3">
    <name type="scientific">Arthrobacter oryzae</name>
    <dbReference type="NCBI Taxonomy" id="409290"/>
    <lineage>
        <taxon>Bacteria</taxon>
        <taxon>Bacillati</taxon>
        <taxon>Actinomycetota</taxon>
        <taxon>Actinomycetes</taxon>
        <taxon>Micrococcales</taxon>
        <taxon>Micrococcaceae</taxon>
        <taxon>Arthrobacter</taxon>
    </lineage>
</organism>
<name>A0A495E6E8_9MICC</name>
<evidence type="ECO:0000313" key="2">
    <source>
        <dbReference type="EMBL" id="RKR12514.1"/>
    </source>
</evidence>
<dbReference type="SUPFAM" id="SSF54637">
    <property type="entry name" value="Thioesterase/thiol ester dehydrase-isomerase"/>
    <property type="match status" value="1"/>
</dbReference>
<dbReference type="PANTHER" id="PTHR31793:SF24">
    <property type="entry name" value="LONG-CHAIN ACYL-COA THIOESTERASE FADM"/>
    <property type="match status" value="1"/>
</dbReference>
<reference evidence="2 3" key="1">
    <citation type="submission" date="2018-10" db="EMBL/GenBank/DDBJ databases">
        <title>Genomic Encyclopedia of Type Strains, Phase IV (KMG-IV): sequencing the most valuable type-strain genomes for metagenomic binning, comparative biology and taxonomic classification.</title>
        <authorList>
            <person name="Goeker M."/>
        </authorList>
    </citation>
    <scope>NUCLEOTIDE SEQUENCE [LARGE SCALE GENOMIC DNA]</scope>
    <source>
        <strain evidence="2 3">DSM 25586</strain>
    </source>
</reference>
<dbReference type="EMBL" id="RBIR01000014">
    <property type="protein sequence ID" value="RKR12514.1"/>
    <property type="molecule type" value="Genomic_DNA"/>
</dbReference>
<dbReference type="GO" id="GO:0047617">
    <property type="term" value="F:fatty acyl-CoA hydrolase activity"/>
    <property type="evidence" value="ECO:0007669"/>
    <property type="project" value="TreeGrafter"/>
</dbReference>
<dbReference type="Pfam" id="PF13279">
    <property type="entry name" value="4HBT_2"/>
    <property type="match status" value="1"/>
</dbReference>
<evidence type="ECO:0000313" key="3">
    <source>
        <dbReference type="Proteomes" id="UP000276055"/>
    </source>
</evidence>
<dbReference type="InterPro" id="IPR050563">
    <property type="entry name" value="4-hydroxybenzoyl-CoA_TE"/>
</dbReference>